<dbReference type="Gene3D" id="3.40.50.300">
    <property type="entry name" value="P-loop containing nucleotide triphosphate hydrolases"/>
    <property type="match status" value="1"/>
</dbReference>
<feature type="domain" description="ABC transporter" evidence="4">
    <location>
        <begin position="77"/>
        <end position="259"/>
    </location>
</feature>
<sequence length="259" mass="28217">MAMLFSENQSPQFIIAKLGIFGFAALKLIPTFNGINTAISSLSYSHEGIVIINDILSKADVEPEIKNRENIPFKKSITLKNLHYHYFNEKGKPVPVLKGIDITIKKNTSIGLVGSSGSGKTTLVDIIIGLLHPREGEIIIDGKSLQQEGVRGVWTDRIGYIPQQISLSNSSVKENVALGIVPEDIDLKQVLEIAQLKSFVDGLSHGLDTKIGEGGIKLSGGQRQRIGIARALYHEPDILILDEATSALDNETERDLSPI</sequence>
<dbReference type="PANTHER" id="PTHR24221">
    <property type="entry name" value="ATP-BINDING CASSETTE SUB-FAMILY B"/>
    <property type="match status" value="1"/>
</dbReference>
<dbReference type="EMBL" id="JARBDR010000160">
    <property type="protein sequence ID" value="KAJ8319684.1"/>
    <property type="molecule type" value="Genomic_DNA"/>
</dbReference>
<dbReference type="InterPro" id="IPR003593">
    <property type="entry name" value="AAA+_ATPase"/>
</dbReference>
<dbReference type="InterPro" id="IPR017871">
    <property type="entry name" value="ABC_transporter-like_CS"/>
</dbReference>
<evidence type="ECO:0000256" key="1">
    <source>
        <dbReference type="ARBA" id="ARBA00022741"/>
    </source>
</evidence>
<comment type="caution">
    <text evidence="5">The sequence shown here is derived from an EMBL/GenBank/DDBJ whole genome shotgun (WGS) entry which is preliminary data.</text>
</comment>
<evidence type="ECO:0000256" key="3">
    <source>
        <dbReference type="ARBA" id="ARBA00024363"/>
    </source>
</evidence>
<dbReference type="PROSITE" id="PS50893">
    <property type="entry name" value="ABC_TRANSPORTER_2"/>
    <property type="match status" value="1"/>
</dbReference>
<dbReference type="InterPro" id="IPR039421">
    <property type="entry name" value="Type_1_exporter"/>
</dbReference>
<evidence type="ECO:0000313" key="5">
    <source>
        <dbReference type="EMBL" id="KAJ8319684.1"/>
    </source>
</evidence>
<reference evidence="5 6" key="1">
    <citation type="submission" date="2022-12" db="EMBL/GenBank/DDBJ databases">
        <title>Chromosome-level genome of Tegillarca granosa.</title>
        <authorList>
            <person name="Kim J."/>
        </authorList>
    </citation>
    <scope>NUCLEOTIDE SEQUENCE [LARGE SCALE GENOMIC DNA]</scope>
    <source>
        <strain evidence="5">Teg-2019</strain>
        <tissue evidence="5">Adductor muscle</tissue>
    </source>
</reference>
<keyword evidence="2" id="KW-0067">ATP-binding</keyword>
<dbReference type="InterPro" id="IPR003439">
    <property type="entry name" value="ABC_transporter-like_ATP-bd"/>
</dbReference>
<dbReference type="PANTHER" id="PTHR24221:SF654">
    <property type="entry name" value="ATP-BINDING CASSETTE SUB-FAMILY B MEMBER 6"/>
    <property type="match status" value="1"/>
</dbReference>
<keyword evidence="1" id="KW-0547">Nucleotide-binding</keyword>
<dbReference type="Proteomes" id="UP001217089">
    <property type="component" value="Unassembled WGS sequence"/>
</dbReference>
<evidence type="ECO:0000259" key="4">
    <source>
        <dbReference type="PROSITE" id="PS50893"/>
    </source>
</evidence>
<dbReference type="CDD" id="cd03228">
    <property type="entry name" value="ABCC_MRP_Like"/>
    <property type="match status" value="1"/>
</dbReference>
<gene>
    <name evidence="5" type="ORF">KUTeg_002764</name>
</gene>
<evidence type="ECO:0000256" key="2">
    <source>
        <dbReference type="ARBA" id="ARBA00022840"/>
    </source>
</evidence>
<dbReference type="Pfam" id="PF00005">
    <property type="entry name" value="ABC_tran"/>
    <property type="match status" value="1"/>
</dbReference>
<evidence type="ECO:0000313" key="6">
    <source>
        <dbReference type="Proteomes" id="UP001217089"/>
    </source>
</evidence>
<dbReference type="SMART" id="SM00382">
    <property type="entry name" value="AAA"/>
    <property type="match status" value="1"/>
</dbReference>
<accession>A0ABQ9FQY2</accession>
<comment type="similarity">
    <text evidence="3">Belongs to the ABC transporter superfamily. ABCB family. Heavy Metal importer (TC 3.A.1.210) subfamily.</text>
</comment>
<dbReference type="SUPFAM" id="SSF52540">
    <property type="entry name" value="P-loop containing nucleoside triphosphate hydrolases"/>
    <property type="match status" value="1"/>
</dbReference>
<proteinExistence type="inferred from homology"/>
<dbReference type="PROSITE" id="PS00211">
    <property type="entry name" value="ABC_TRANSPORTER_1"/>
    <property type="match status" value="1"/>
</dbReference>
<organism evidence="5 6">
    <name type="scientific">Tegillarca granosa</name>
    <name type="common">Malaysian cockle</name>
    <name type="synonym">Anadara granosa</name>
    <dbReference type="NCBI Taxonomy" id="220873"/>
    <lineage>
        <taxon>Eukaryota</taxon>
        <taxon>Metazoa</taxon>
        <taxon>Spiralia</taxon>
        <taxon>Lophotrochozoa</taxon>
        <taxon>Mollusca</taxon>
        <taxon>Bivalvia</taxon>
        <taxon>Autobranchia</taxon>
        <taxon>Pteriomorphia</taxon>
        <taxon>Arcoida</taxon>
        <taxon>Arcoidea</taxon>
        <taxon>Arcidae</taxon>
        <taxon>Tegillarca</taxon>
    </lineage>
</organism>
<dbReference type="InterPro" id="IPR027417">
    <property type="entry name" value="P-loop_NTPase"/>
</dbReference>
<protein>
    <recommendedName>
        <fullName evidence="4">ABC transporter domain-containing protein</fullName>
    </recommendedName>
</protein>
<keyword evidence="6" id="KW-1185">Reference proteome</keyword>
<name>A0ABQ9FQY2_TEGGR</name>